<evidence type="ECO:0000313" key="2">
    <source>
        <dbReference type="Proteomes" id="UP001595834"/>
    </source>
</evidence>
<evidence type="ECO:0000313" key="1">
    <source>
        <dbReference type="EMBL" id="MFC4960325.1"/>
    </source>
</evidence>
<keyword evidence="2" id="KW-1185">Reference proteome</keyword>
<dbReference type="InterPro" id="IPR011008">
    <property type="entry name" value="Dimeric_a/b-barrel"/>
</dbReference>
<evidence type="ECO:0008006" key="3">
    <source>
        <dbReference type="Google" id="ProtNLM"/>
    </source>
</evidence>
<accession>A0ABV9UT00</accession>
<dbReference type="Gene3D" id="3.30.70.100">
    <property type="match status" value="2"/>
</dbReference>
<dbReference type="EMBL" id="JBHSIZ010000036">
    <property type="protein sequence ID" value="MFC4960325.1"/>
    <property type="molecule type" value="Genomic_DNA"/>
</dbReference>
<sequence>MTMTHFTDLVHPAAGTALISEWLTGTPERSHAAADAMIDQWAAAETPSALLAQHLFISTAGTGLLFYAQWTSDEDHLAWARARRLEMVNRVDTLVPGIERPGLDRTRLHRSVVHDAKRRPGVFAVTTMAADDAENAGVAAPGLLGEHIHLTTDGERAIVVTEWTDAAAQEAAVTHGLDVKQYTLHHSFRNDRAHAGSRSPRV</sequence>
<reference evidence="2" key="1">
    <citation type="journal article" date="2019" name="Int. J. Syst. Evol. Microbiol.">
        <title>The Global Catalogue of Microorganisms (GCM) 10K type strain sequencing project: providing services to taxonomists for standard genome sequencing and annotation.</title>
        <authorList>
            <consortium name="The Broad Institute Genomics Platform"/>
            <consortium name="The Broad Institute Genome Sequencing Center for Infectious Disease"/>
            <person name="Wu L."/>
            <person name="Ma J."/>
        </authorList>
    </citation>
    <scope>NUCLEOTIDE SEQUENCE [LARGE SCALE GENOMIC DNA]</scope>
    <source>
        <strain evidence="2">CCM 7224</strain>
    </source>
</reference>
<proteinExistence type="predicted"/>
<comment type="caution">
    <text evidence="1">The sequence shown here is derived from an EMBL/GenBank/DDBJ whole genome shotgun (WGS) entry which is preliminary data.</text>
</comment>
<protein>
    <recommendedName>
        <fullName evidence="3">Antibiotic biosynthesis monooxygenase</fullName>
    </recommendedName>
</protein>
<name>A0ABV9UT00_9ACTN</name>
<dbReference type="Proteomes" id="UP001595834">
    <property type="component" value="Unassembled WGS sequence"/>
</dbReference>
<dbReference type="SUPFAM" id="SSF54909">
    <property type="entry name" value="Dimeric alpha+beta barrel"/>
    <property type="match status" value="1"/>
</dbReference>
<gene>
    <name evidence="1" type="ORF">ACFPFX_28910</name>
</gene>
<organism evidence="1 2">
    <name type="scientific">Streptomyces mauvecolor</name>
    <dbReference type="NCBI Taxonomy" id="58345"/>
    <lineage>
        <taxon>Bacteria</taxon>
        <taxon>Bacillati</taxon>
        <taxon>Actinomycetota</taxon>
        <taxon>Actinomycetes</taxon>
        <taxon>Kitasatosporales</taxon>
        <taxon>Streptomycetaceae</taxon>
        <taxon>Streptomyces</taxon>
    </lineage>
</organism>